<sequence length="154" mass="17971">MPKEKTMKIKAVIFDIELVELLNGKDNMFNWFLHRGESVNSSFVPIKTIIIENELNNRKTRLPKNIKPDFLGNARMAGKFLEDAGIKPENTLFVSDNEEHIEFCNEKYRTVLLKPSFTSKAGNPNLTKCRPRYRTHDFDELTRIVNLIEWKEGE</sequence>
<dbReference type="Proteomes" id="UP000177171">
    <property type="component" value="Unassembled WGS sequence"/>
</dbReference>
<evidence type="ECO:0000313" key="2">
    <source>
        <dbReference type="Proteomes" id="UP000177171"/>
    </source>
</evidence>
<name>A0A1G2LQS7_9BACT</name>
<dbReference type="AlphaFoldDB" id="A0A1G2LQS7"/>
<comment type="caution">
    <text evidence="1">The sequence shown here is derived from an EMBL/GenBank/DDBJ whole genome shotgun (WGS) entry which is preliminary data.</text>
</comment>
<dbReference type="InterPro" id="IPR023214">
    <property type="entry name" value="HAD_sf"/>
</dbReference>
<dbReference type="Gene3D" id="3.40.50.1000">
    <property type="entry name" value="HAD superfamily/HAD-like"/>
    <property type="match status" value="1"/>
</dbReference>
<accession>A0A1G2LQS7</accession>
<protein>
    <recommendedName>
        <fullName evidence="3">FCP1 homology domain-containing protein</fullName>
    </recommendedName>
</protein>
<gene>
    <name evidence="1" type="ORF">A3G49_01425</name>
</gene>
<organism evidence="1 2">
    <name type="scientific">Candidatus Sungbacteria bacterium RIFCSPLOWO2_12_FULL_41_11</name>
    <dbReference type="NCBI Taxonomy" id="1802286"/>
    <lineage>
        <taxon>Bacteria</taxon>
        <taxon>Candidatus Sungiibacteriota</taxon>
    </lineage>
</organism>
<evidence type="ECO:0000313" key="1">
    <source>
        <dbReference type="EMBL" id="OHA13884.1"/>
    </source>
</evidence>
<dbReference type="EMBL" id="MHQY01000015">
    <property type="protein sequence ID" value="OHA13884.1"/>
    <property type="molecule type" value="Genomic_DNA"/>
</dbReference>
<reference evidence="1 2" key="1">
    <citation type="journal article" date="2016" name="Nat. Commun.">
        <title>Thousands of microbial genomes shed light on interconnected biogeochemical processes in an aquifer system.</title>
        <authorList>
            <person name="Anantharaman K."/>
            <person name="Brown C.T."/>
            <person name="Hug L.A."/>
            <person name="Sharon I."/>
            <person name="Castelle C.J."/>
            <person name="Probst A.J."/>
            <person name="Thomas B.C."/>
            <person name="Singh A."/>
            <person name="Wilkins M.J."/>
            <person name="Karaoz U."/>
            <person name="Brodie E.L."/>
            <person name="Williams K.H."/>
            <person name="Hubbard S.S."/>
            <person name="Banfield J.F."/>
        </authorList>
    </citation>
    <scope>NUCLEOTIDE SEQUENCE [LARGE SCALE GENOMIC DNA]</scope>
</reference>
<proteinExistence type="predicted"/>
<evidence type="ECO:0008006" key="3">
    <source>
        <dbReference type="Google" id="ProtNLM"/>
    </source>
</evidence>